<dbReference type="GO" id="GO:0016491">
    <property type="term" value="F:oxidoreductase activity"/>
    <property type="evidence" value="ECO:0007669"/>
    <property type="project" value="UniProtKB-KW"/>
</dbReference>
<proteinExistence type="inferred from homology"/>
<name>A0A9N8EBG0_9STRA</name>
<dbReference type="PANTHER" id="PTHR24320:SF148">
    <property type="entry name" value="NAD(P)-BINDING ROSSMANN-FOLD SUPERFAMILY PROTEIN"/>
    <property type="match status" value="1"/>
</dbReference>
<dbReference type="EMBL" id="CAICTM010000921">
    <property type="protein sequence ID" value="CAB9518317.1"/>
    <property type="molecule type" value="Genomic_DNA"/>
</dbReference>
<dbReference type="OrthoDB" id="157221at2759"/>
<sequence length="334" mass="36443">MANTATSTSSSTNPYNLPDLSGKTAIITGGNSGLGLKTALELVRQGAAVVITCRSANKGEEAVADVKQELPRADIAYGVCDLCDLASVKYFVDNYQKDHANSADNKNHLDIVVANAGVSTFIQEGQPGKHQLTKDDQDFFMQANYLGHFALIHGLMPLLLKSEAPRVVSCNTFFSNTENYANAVDLPDFNWSQRAAKGEYNVKQAYFASRLAQQQMTVKLNQEFQKNLGPDTKAVAAVLEPGLVQRAEPDKSALLQFFRQPVDVGCRTHLVAATDPNVKPNDFLEPHRFNLFGFLLFGPPTTYTLNGSKKAADQVAVVGLWDLSKKIVQKAWSS</sequence>
<dbReference type="AlphaFoldDB" id="A0A9N8EBG0"/>
<gene>
    <name evidence="3" type="ORF">SEMRO_923_G220710.1</name>
</gene>
<dbReference type="InterPro" id="IPR002347">
    <property type="entry name" value="SDR_fam"/>
</dbReference>
<dbReference type="PANTHER" id="PTHR24320">
    <property type="entry name" value="RETINOL DEHYDROGENASE"/>
    <property type="match status" value="1"/>
</dbReference>
<dbReference type="Gene3D" id="3.40.50.720">
    <property type="entry name" value="NAD(P)-binding Rossmann-like Domain"/>
    <property type="match status" value="1"/>
</dbReference>
<dbReference type="InterPro" id="IPR036291">
    <property type="entry name" value="NAD(P)-bd_dom_sf"/>
</dbReference>
<keyword evidence="2" id="KW-0560">Oxidoreductase</keyword>
<comment type="similarity">
    <text evidence="1">Belongs to the short-chain dehydrogenases/reductases (SDR) family.</text>
</comment>
<organism evidence="3 4">
    <name type="scientific">Seminavis robusta</name>
    <dbReference type="NCBI Taxonomy" id="568900"/>
    <lineage>
        <taxon>Eukaryota</taxon>
        <taxon>Sar</taxon>
        <taxon>Stramenopiles</taxon>
        <taxon>Ochrophyta</taxon>
        <taxon>Bacillariophyta</taxon>
        <taxon>Bacillariophyceae</taxon>
        <taxon>Bacillariophycidae</taxon>
        <taxon>Naviculales</taxon>
        <taxon>Naviculaceae</taxon>
        <taxon>Seminavis</taxon>
    </lineage>
</organism>
<reference evidence="3" key="1">
    <citation type="submission" date="2020-06" db="EMBL/GenBank/DDBJ databases">
        <authorList>
            <consortium name="Plant Systems Biology data submission"/>
        </authorList>
    </citation>
    <scope>NUCLEOTIDE SEQUENCE</scope>
    <source>
        <strain evidence="3">D6</strain>
    </source>
</reference>
<evidence type="ECO:0000313" key="3">
    <source>
        <dbReference type="EMBL" id="CAB9518317.1"/>
    </source>
</evidence>
<evidence type="ECO:0000313" key="4">
    <source>
        <dbReference type="Proteomes" id="UP001153069"/>
    </source>
</evidence>
<dbReference type="SUPFAM" id="SSF51735">
    <property type="entry name" value="NAD(P)-binding Rossmann-fold domains"/>
    <property type="match status" value="1"/>
</dbReference>
<dbReference type="Proteomes" id="UP001153069">
    <property type="component" value="Unassembled WGS sequence"/>
</dbReference>
<dbReference type="PRINTS" id="PR00081">
    <property type="entry name" value="GDHRDH"/>
</dbReference>
<accession>A0A9N8EBG0</accession>
<comment type="caution">
    <text evidence="3">The sequence shown here is derived from an EMBL/GenBank/DDBJ whole genome shotgun (WGS) entry which is preliminary data.</text>
</comment>
<protein>
    <submittedName>
        <fullName evidence="3">Dehydrogenase/reductase SDR family member on chromosome X</fullName>
    </submittedName>
</protein>
<evidence type="ECO:0000256" key="2">
    <source>
        <dbReference type="ARBA" id="ARBA00023002"/>
    </source>
</evidence>
<keyword evidence="4" id="KW-1185">Reference proteome</keyword>
<evidence type="ECO:0000256" key="1">
    <source>
        <dbReference type="ARBA" id="ARBA00006484"/>
    </source>
</evidence>
<dbReference type="Pfam" id="PF00106">
    <property type="entry name" value="adh_short"/>
    <property type="match status" value="1"/>
</dbReference>